<evidence type="ECO:0000313" key="1">
    <source>
        <dbReference type="EMBL" id="KAK3101115.1"/>
    </source>
</evidence>
<comment type="caution">
    <text evidence="1">The sequence shown here is derived from an EMBL/GenBank/DDBJ whole genome shotgun (WGS) entry which is preliminary data.</text>
</comment>
<reference evidence="1" key="1">
    <citation type="submission" date="2019-08" db="EMBL/GenBank/DDBJ databases">
        <title>The improved chromosome-level genome for the pearl oyster Pinctada fucata martensii using PacBio sequencing and Hi-C.</title>
        <authorList>
            <person name="Zheng Z."/>
        </authorList>
    </citation>
    <scope>NUCLEOTIDE SEQUENCE</scope>
    <source>
        <strain evidence="1">ZZ-2019</strain>
        <tissue evidence="1">Adductor muscle</tissue>
    </source>
</reference>
<keyword evidence="2" id="KW-1185">Reference proteome</keyword>
<proteinExistence type="predicted"/>
<organism evidence="1 2">
    <name type="scientific">Pinctada imbricata</name>
    <name type="common">Atlantic pearl-oyster</name>
    <name type="synonym">Pinctada martensii</name>
    <dbReference type="NCBI Taxonomy" id="66713"/>
    <lineage>
        <taxon>Eukaryota</taxon>
        <taxon>Metazoa</taxon>
        <taxon>Spiralia</taxon>
        <taxon>Lophotrochozoa</taxon>
        <taxon>Mollusca</taxon>
        <taxon>Bivalvia</taxon>
        <taxon>Autobranchia</taxon>
        <taxon>Pteriomorphia</taxon>
        <taxon>Pterioida</taxon>
        <taxon>Pterioidea</taxon>
        <taxon>Pteriidae</taxon>
        <taxon>Pinctada</taxon>
    </lineage>
</organism>
<dbReference type="AlphaFoldDB" id="A0AA89BY89"/>
<sequence>MASVTVPGLRFQHFLQNQLTNKNKTHILSFSAHSLKCFHCNTDDNPSCGIYFKPYQFKAIECGDEQFKCGLQREPPKKGHYHTPTPEHYTNLYTRMYNTRPCAYTNIQGHYTTLCTSGHYTILCIHRDITRRCAYTRTFHDPVHTPVYYATLCTHQDITRPFAYTRTLHDPVYTRTLHNPVHTRKLHDPMYARTLHDPVYTRTLQDPVYTRTLHDPVYTRTLHNPVYTRILHDPVYTRTLHDPVYTRTSPAYTRTLPDPVLSHQNITQLCALHTRTL</sequence>
<gene>
    <name evidence="1" type="ORF">FSP39_001049</name>
</gene>
<accession>A0AA89BY89</accession>
<name>A0AA89BY89_PINIB</name>
<dbReference type="EMBL" id="VSWD01000005">
    <property type="protein sequence ID" value="KAK3101115.1"/>
    <property type="molecule type" value="Genomic_DNA"/>
</dbReference>
<dbReference type="Proteomes" id="UP001186944">
    <property type="component" value="Unassembled WGS sequence"/>
</dbReference>
<protein>
    <submittedName>
        <fullName evidence="1">Uncharacterized protein</fullName>
    </submittedName>
</protein>
<evidence type="ECO:0000313" key="2">
    <source>
        <dbReference type="Proteomes" id="UP001186944"/>
    </source>
</evidence>